<dbReference type="GeneID" id="82157775"/>
<comment type="subcellular location">
    <subcellularLocation>
        <location evidence="1">Cell envelope</location>
    </subcellularLocation>
</comment>
<evidence type="ECO:0000259" key="6">
    <source>
        <dbReference type="PROSITE" id="PS51352"/>
    </source>
</evidence>
<dbReference type="InterPro" id="IPR036249">
    <property type="entry name" value="Thioredoxin-like_sf"/>
</dbReference>
<keyword evidence="5" id="KW-0732">Signal</keyword>
<dbReference type="PROSITE" id="PS00194">
    <property type="entry name" value="THIOREDOXIN_1"/>
    <property type="match status" value="1"/>
</dbReference>
<keyword evidence="8" id="KW-1185">Reference proteome</keyword>
<reference evidence="7 8" key="1">
    <citation type="submission" date="2020-05" db="EMBL/GenBank/DDBJ databases">
        <title>Distinct polysaccharide utilization as determinants for interspecies competition between intestinal Prevotella spp.</title>
        <authorList>
            <person name="Galvez E.J.C."/>
            <person name="Iljazovic A."/>
            <person name="Strowig T."/>
        </authorList>
    </citation>
    <scope>NUCLEOTIDE SEQUENCE [LARGE SCALE GENOMIC DNA]</scope>
    <source>
        <strain evidence="7 8">PROD</strain>
    </source>
</reference>
<evidence type="ECO:0000256" key="5">
    <source>
        <dbReference type="SAM" id="SignalP"/>
    </source>
</evidence>
<keyword evidence="4" id="KW-0676">Redox-active center</keyword>
<comment type="caution">
    <text evidence="7">The sequence shown here is derived from an EMBL/GenBank/DDBJ whole genome shotgun (WGS) entry which is preliminary data.</text>
</comment>
<dbReference type="PROSITE" id="PS51352">
    <property type="entry name" value="THIOREDOXIN_2"/>
    <property type="match status" value="1"/>
</dbReference>
<keyword evidence="3" id="KW-1015">Disulfide bond</keyword>
<evidence type="ECO:0000313" key="8">
    <source>
        <dbReference type="Proteomes" id="UP001193734"/>
    </source>
</evidence>
<dbReference type="InterPro" id="IPR013740">
    <property type="entry name" value="Redoxin"/>
</dbReference>
<organism evidence="7 8">
    <name type="scientific">Xylanibacter rodentium</name>
    <dbReference type="NCBI Taxonomy" id="2736289"/>
    <lineage>
        <taxon>Bacteria</taxon>
        <taxon>Pseudomonadati</taxon>
        <taxon>Bacteroidota</taxon>
        <taxon>Bacteroidia</taxon>
        <taxon>Bacteroidales</taxon>
        <taxon>Prevotellaceae</taxon>
        <taxon>Xylanibacter</taxon>
    </lineage>
</organism>
<dbReference type="EMBL" id="JABKKE010000012">
    <property type="protein sequence ID" value="NPE14335.1"/>
    <property type="molecule type" value="Genomic_DNA"/>
</dbReference>
<dbReference type="Proteomes" id="UP001193734">
    <property type="component" value="Unassembled WGS sequence"/>
</dbReference>
<protein>
    <submittedName>
        <fullName evidence="7">TlpA family protein disulfide reductase</fullName>
    </submittedName>
</protein>
<dbReference type="InterPro" id="IPR050553">
    <property type="entry name" value="Thioredoxin_ResA/DsbE_sf"/>
</dbReference>
<evidence type="ECO:0000256" key="2">
    <source>
        <dbReference type="ARBA" id="ARBA00022748"/>
    </source>
</evidence>
<dbReference type="Pfam" id="PF08534">
    <property type="entry name" value="Redoxin"/>
    <property type="match status" value="1"/>
</dbReference>
<proteinExistence type="predicted"/>
<evidence type="ECO:0000256" key="3">
    <source>
        <dbReference type="ARBA" id="ARBA00023157"/>
    </source>
</evidence>
<feature type="signal peptide" evidence="5">
    <location>
        <begin position="1"/>
        <end position="21"/>
    </location>
</feature>
<gene>
    <name evidence="7" type="ORF">HPS55_08350</name>
</gene>
<accession>A0ABX2AUM2</accession>
<dbReference type="InterPro" id="IPR013766">
    <property type="entry name" value="Thioredoxin_domain"/>
</dbReference>
<dbReference type="SUPFAM" id="SSF52833">
    <property type="entry name" value="Thioredoxin-like"/>
    <property type="match status" value="1"/>
</dbReference>
<dbReference type="RefSeq" id="WP_172177345.1">
    <property type="nucleotide sequence ID" value="NZ_CASGIA010000010.1"/>
</dbReference>
<evidence type="ECO:0000256" key="4">
    <source>
        <dbReference type="ARBA" id="ARBA00023284"/>
    </source>
</evidence>
<keyword evidence="2" id="KW-0201">Cytochrome c-type biogenesis</keyword>
<name>A0ABX2AUM2_9BACT</name>
<dbReference type="PANTHER" id="PTHR42852:SF6">
    <property type="entry name" value="THIOL:DISULFIDE INTERCHANGE PROTEIN DSBE"/>
    <property type="match status" value="1"/>
</dbReference>
<evidence type="ECO:0000256" key="1">
    <source>
        <dbReference type="ARBA" id="ARBA00004196"/>
    </source>
</evidence>
<feature type="domain" description="Thioredoxin" evidence="6">
    <location>
        <begin position="443"/>
        <end position="617"/>
    </location>
</feature>
<evidence type="ECO:0000313" key="7">
    <source>
        <dbReference type="EMBL" id="NPE14335.1"/>
    </source>
</evidence>
<dbReference type="CDD" id="cd02966">
    <property type="entry name" value="TlpA_like_family"/>
    <property type="match status" value="1"/>
</dbReference>
<dbReference type="InterPro" id="IPR017937">
    <property type="entry name" value="Thioredoxin_CS"/>
</dbReference>
<dbReference type="PANTHER" id="PTHR42852">
    <property type="entry name" value="THIOL:DISULFIDE INTERCHANGE PROTEIN DSBE"/>
    <property type="match status" value="1"/>
</dbReference>
<feature type="chain" id="PRO_5047033266" evidence="5">
    <location>
        <begin position="22"/>
        <end position="617"/>
    </location>
</feature>
<dbReference type="Gene3D" id="3.40.30.10">
    <property type="entry name" value="Glutaredoxin"/>
    <property type="match status" value="1"/>
</dbReference>
<sequence>MKKLFAVLMLLLPFVALQTEAARKKTTVWENPVKMYANTGTIEVTRVELADTATVLYLHAEYTPKNWIKIAKESRLKDMDGKTYRLTSAEGIVPGKKFFMPDNGETDFTLRFTPMPKNTKMIDFAEGETKDDWRIFGIHDDSYCPDIDIPKELRNMKYAANETLPVTRYAPGKVKVRFKAYGYRPEMQAKLDGWYSVFGEKRQHLLSPKLNDDGTAEFEVRLTHPSVIVIGIRYVNYASILAVPGEEVSLALDLANAQKDNAYFGFTGTLAHTNKVVNENRFRLQQLFMTSYDSMMVAVTERRSAAEYAALIGKIQKEKKELVNSCEGLTDAARAFLRMNLERTAFDWQYDFSRSWEQAKIRLSNIKTREEYEELMKSMNVPHFDAPLTDGTTMESIESDYAMFGDCLWSAFSYPTPVVITNDYNRQVATVDAFLKGRITLDAAVEATITDPALRTLIADKRAKDKQMEEEMARRANVFFHKLDDVKPENILSIILDKHRGKAVVMDIWATWCGPCKAGHKRMVPLKKELEGQDVVFIYVTGPTSPAETWQEMLGNITGEHYYLTREQYSHILEKYESDGIPTYLVFDRDGQLTFKNIGMVDNGKIKEEIEKAMEWN</sequence>